<dbReference type="Proteomes" id="UP000295192">
    <property type="component" value="Unassembled WGS sequence"/>
</dbReference>
<name>A0A484BNX9_DRONA</name>
<sequence>MPFSLGQAQTQAQALLLSEAHAQDQAQAVALVQFSVTLAFVCCLHNGKDSFVERATRAIKTFAPAAAAANRYLRQATKQTLAMCLMQ</sequence>
<proteinExistence type="predicted"/>
<keyword evidence="2" id="KW-1185">Reference proteome</keyword>
<reference evidence="1 2" key="1">
    <citation type="journal article" date="2019" name="J. Hered.">
        <title>An Improved Genome Assembly for Drosophila navojoa, the Basal Species in the mojavensis Cluster.</title>
        <authorList>
            <person name="Vanderlinde T."/>
            <person name="Dupim E.G."/>
            <person name="Nazario-Yepiz N.O."/>
            <person name="Carvalho A.B."/>
        </authorList>
    </citation>
    <scope>NUCLEOTIDE SEQUENCE [LARGE SCALE GENOMIC DNA]</scope>
    <source>
        <strain evidence="1">Navoj_Jal97</strain>
        <tissue evidence="1">Whole organism</tissue>
    </source>
</reference>
<comment type="caution">
    <text evidence="1">The sequence shown here is derived from an EMBL/GenBank/DDBJ whole genome shotgun (WGS) entry which is preliminary data.</text>
</comment>
<evidence type="ECO:0000313" key="1">
    <source>
        <dbReference type="EMBL" id="TDG50374.1"/>
    </source>
</evidence>
<accession>A0A484BNX9</accession>
<organism evidence="1 2">
    <name type="scientific">Drosophila navojoa</name>
    <name type="common">Fruit fly</name>
    <dbReference type="NCBI Taxonomy" id="7232"/>
    <lineage>
        <taxon>Eukaryota</taxon>
        <taxon>Metazoa</taxon>
        <taxon>Ecdysozoa</taxon>
        <taxon>Arthropoda</taxon>
        <taxon>Hexapoda</taxon>
        <taxon>Insecta</taxon>
        <taxon>Pterygota</taxon>
        <taxon>Neoptera</taxon>
        <taxon>Endopterygota</taxon>
        <taxon>Diptera</taxon>
        <taxon>Brachycera</taxon>
        <taxon>Muscomorpha</taxon>
        <taxon>Ephydroidea</taxon>
        <taxon>Drosophilidae</taxon>
        <taxon>Drosophila</taxon>
    </lineage>
</organism>
<evidence type="ECO:0000313" key="2">
    <source>
        <dbReference type="Proteomes" id="UP000295192"/>
    </source>
</evidence>
<gene>
    <name evidence="1" type="ORF">AWZ03_003279</name>
</gene>
<dbReference type="AlphaFoldDB" id="A0A484BNX9"/>
<protein>
    <submittedName>
        <fullName evidence="1">Uncharacterized protein</fullName>
    </submittedName>
</protein>
<dbReference type="EMBL" id="LSRL02000016">
    <property type="protein sequence ID" value="TDG50374.1"/>
    <property type="molecule type" value="Genomic_DNA"/>
</dbReference>